<sequence>MGTFFGGDDGEVLPPPLLSQDVQGYVSGQSAPPPPPLPPQDDQARYFPMAS</sequence>
<accession>A0A392T4P4</accession>
<name>A0A392T4P4_9FABA</name>
<evidence type="ECO:0000313" key="3">
    <source>
        <dbReference type="Proteomes" id="UP000265520"/>
    </source>
</evidence>
<dbReference type="AlphaFoldDB" id="A0A392T4P4"/>
<feature type="region of interest" description="Disordered" evidence="1">
    <location>
        <begin position="1"/>
        <end position="51"/>
    </location>
</feature>
<dbReference type="Proteomes" id="UP000265520">
    <property type="component" value="Unassembled WGS sequence"/>
</dbReference>
<feature type="non-terminal residue" evidence="2">
    <location>
        <position position="51"/>
    </location>
</feature>
<protein>
    <submittedName>
        <fullName evidence="2">Uncharacterized protein</fullName>
    </submittedName>
</protein>
<evidence type="ECO:0000256" key="1">
    <source>
        <dbReference type="SAM" id="MobiDB-lite"/>
    </source>
</evidence>
<reference evidence="2 3" key="1">
    <citation type="journal article" date="2018" name="Front. Plant Sci.">
        <title>Red Clover (Trifolium pratense) and Zigzag Clover (T. medium) - A Picture of Genomic Similarities and Differences.</title>
        <authorList>
            <person name="Dluhosova J."/>
            <person name="Istvanek J."/>
            <person name="Nedelnik J."/>
            <person name="Repkova J."/>
        </authorList>
    </citation>
    <scope>NUCLEOTIDE SEQUENCE [LARGE SCALE GENOMIC DNA]</scope>
    <source>
        <strain evidence="3">cv. 10/8</strain>
        <tissue evidence="2">Leaf</tissue>
    </source>
</reference>
<evidence type="ECO:0000313" key="2">
    <source>
        <dbReference type="EMBL" id="MCI55732.1"/>
    </source>
</evidence>
<organism evidence="2 3">
    <name type="scientific">Trifolium medium</name>
    <dbReference type="NCBI Taxonomy" id="97028"/>
    <lineage>
        <taxon>Eukaryota</taxon>
        <taxon>Viridiplantae</taxon>
        <taxon>Streptophyta</taxon>
        <taxon>Embryophyta</taxon>
        <taxon>Tracheophyta</taxon>
        <taxon>Spermatophyta</taxon>
        <taxon>Magnoliopsida</taxon>
        <taxon>eudicotyledons</taxon>
        <taxon>Gunneridae</taxon>
        <taxon>Pentapetalae</taxon>
        <taxon>rosids</taxon>
        <taxon>fabids</taxon>
        <taxon>Fabales</taxon>
        <taxon>Fabaceae</taxon>
        <taxon>Papilionoideae</taxon>
        <taxon>50 kb inversion clade</taxon>
        <taxon>NPAAA clade</taxon>
        <taxon>Hologalegina</taxon>
        <taxon>IRL clade</taxon>
        <taxon>Trifolieae</taxon>
        <taxon>Trifolium</taxon>
    </lineage>
</organism>
<proteinExistence type="predicted"/>
<keyword evidence="3" id="KW-1185">Reference proteome</keyword>
<comment type="caution">
    <text evidence="2">The sequence shown here is derived from an EMBL/GenBank/DDBJ whole genome shotgun (WGS) entry which is preliminary data.</text>
</comment>
<feature type="compositionally biased region" description="Polar residues" evidence="1">
    <location>
        <begin position="20"/>
        <end position="30"/>
    </location>
</feature>
<dbReference type="EMBL" id="LXQA010500757">
    <property type="protein sequence ID" value="MCI55732.1"/>
    <property type="molecule type" value="Genomic_DNA"/>
</dbReference>